<dbReference type="Pfam" id="PF17768">
    <property type="entry name" value="RecJ_OB"/>
    <property type="match status" value="1"/>
</dbReference>
<dbReference type="GO" id="GO:0016787">
    <property type="term" value="F:hydrolase activity"/>
    <property type="evidence" value="ECO:0007669"/>
    <property type="project" value="UniProtKB-KW"/>
</dbReference>
<organism evidence="5">
    <name type="scientific">marine metagenome</name>
    <dbReference type="NCBI Taxonomy" id="408172"/>
    <lineage>
        <taxon>unclassified sequences</taxon>
        <taxon>metagenomes</taxon>
        <taxon>ecological metagenomes</taxon>
    </lineage>
</organism>
<dbReference type="InterPro" id="IPR003156">
    <property type="entry name" value="DHHA1_dom"/>
</dbReference>
<evidence type="ECO:0000313" key="5">
    <source>
        <dbReference type="EMBL" id="SVC16680.1"/>
    </source>
</evidence>
<feature type="domain" description="RecJ OB" evidence="4">
    <location>
        <begin position="235"/>
        <end position="338"/>
    </location>
</feature>
<dbReference type="PANTHER" id="PTHR30255:SF2">
    <property type="entry name" value="SINGLE-STRANDED-DNA-SPECIFIC EXONUCLEASE RECJ"/>
    <property type="match status" value="1"/>
</dbReference>
<sequence>IDLVALGTVADLVPLTGENRKLVHSGLEQLGETTRPGLIALKKVANVSKPVTVFNVGFHLGPRLNAAGRMDNPDAALNLLIAKDRHEADKAADTLDNYNRERREIERDISTQAVESVRQRFDPEEDFVIVEGNMEWHLGVIGIVASRVMREFYRPTFILASDGDGWKGSARSIEGFDLAEAMRSCDDLLNDHGGHAMAAGVSVKPGRLDAFRERINEIAKKTITPEMFQPPLKLDAGTDLSELTLMHIQEMSQLEPIGQGNPEIQLLVPELTLSSPIYRMGRDKQHAKFWVTDNHDACEVVAWNLKPEDEPKESFDIAVAPQINDFNGRRSVQLKLIDWRPAKG</sequence>
<evidence type="ECO:0008006" key="6">
    <source>
        <dbReference type="Google" id="ProtNLM"/>
    </source>
</evidence>
<dbReference type="InterPro" id="IPR051673">
    <property type="entry name" value="SSDNA_exonuclease_RecJ"/>
</dbReference>
<dbReference type="InterPro" id="IPR041122">
    <property type="entry name" value="RecJ_OB"/>
</dbReference>
<dbReference type="SUPFAM" id="SSF64182">
    <property type="entry name" value="DHH phosphoesterases"/>
    <property type="match status" value="1"/>
</dbReference>
<evidence type="ECO:0000256" key="2">
    <source>
        <dbReference type="SAM" id="Coils"/>
    </source>
</evidence>
<dbReference type="AlphaFoldDB" id="A0A382JX27"/>
<reference evidence="5" key="1">
    <citation type="submission" date="2018-05" db="EMBL/GenBank/DDBJ databases">
        <authorList>
            <person name="Lanie J.A."/>
            <person name="Ng W.-L."/>
            <person name="Kazmierczak K.M."/>
            <person name="Andrzejewski T.M."/>
            <person name="Davidsen T.M."/>
            <person name="Wayne K.J."/>
            <person name="Tettelin H."/>
            <person name="Glass J.I."/>
            <person name="Rusch D."/>
            <person name="Podicherti R."/>
            <person name="Tsui H.-C.T."/>
            <person name="Winkler M.E."/>
        </authorList>
    </citation>
    <scope>NUCLEOTIDE SEQUENCE</scope>
</reference>
<evidence type="ECO:0000259" key="4">
    <source>
        <dbReference type="Pfam" id="PF17768"/>
    </source>
</evidence>
<protein>
    <recommendedName>
        <fullName evidence="6">Single-stranded-DNA-specific exonuclease RecJ</fullName>
    </recommendedName>
</protein>
<gene>
    <name evidence="5" type="ORF">METZ01_LOCUS269534</name>
</gene>
<dbReference type="PANTHER" id="PTHR30255">
    <property type="entry name" value="SINGLE-STRANDED-DNA-SPECIFIC EXONUCLEASE RECJ"/>
    <property type="match status" value="1"/>
</dbReference>
<proteinExistence type="predicted"/>
<dbReference type="GO" id="GO:0003676">
    <property type="term" value="F:nucleic acid binding"/>
    <property type="evidence" value="ECO:0007669"/>
    <property type="project" value="InterPro"/>
</dbReference>
<evidence type="ECO:0000259" key="3">
    <source>
        <dbReference type="Pfam" id="PF02272"/>
    </source>
</evidence>
<name>A0A382JX27_9ZZZZ</name>
<keyword evidence="1" id="KW-0378">Hydrolase</keyword>
<dbReference type="EMBL" id="UINC01076990">
    <property type="protein sequence ID" value="SVC16680.1"/>
    <property type="molecule type" value="Genomic_DNA"/>
</dbReference>
<dbReference type="Gene3D" id="3.10.310.30">
    <property type="match status" value="1"/>
</dbReference>
<dbReference type="Pfam" id="PF02272">
    <property type="entry name" value="DHHA1"/>
    <property type="match status" value="1"/>
</dbReference>
<evidence type="ECO:0000256" key="1">
    <source>
        <dbReference type="ARBA" id="ARBA00022801"/>
    </source>
</evidence>
<feature type="coiled-coil region" evidence="2">
    <location>
        <begin position="81"/>
        <end position="115"/>
    </location>
</feature>
<keyword evidence="2" id="KW-0175">Coiled coil</keyword>
<dbReference type="Gene3D" id="3.90.1640.30">
    <property type="match status" value="1"/>
</dbReference>
<feature type="non-terminal residue" evidence="5">
    <location>
        <position position="1"/>
    </location>
</feature>
<dbReference type="InterPro" id="IPR038763">
    <property type="entry name" value="DHH_sf"/>
</dbReference>
<feature type="domain" description="DHHA1" evidence="3">
    <location>
        <begin position="128"/>
        <end position="220"/>
    </location>
</feature>
<accession>A0A382JX27</accession>